<gene>
    <name evidence="3" type="ORF">BJY18_003821</name>
</gene>
<dbReference type="PRINTS" id="PR00412">
    <property type="entry name" value="EPOXHYDRLASE"/>
</dbReference>
<comment type="caution">
    <text evidence="3">The sequence shown here is derived from an EMBL/GenBank/DDBJ whole genome shotgun (WGS) entry which is preliminary data.</text>
</comment>
<name>A0A840IUZ8_9PSEU</name>
<dbReference type="SUPFAM" id="SSF53474">
    <property type="entry name" value="alpha/beta-Hydrolases"/>
    <property type="match status" value="1"/>
</dbReference>
<evidence type="ECO:0000259" key="2">
    <source>
        <dbReference type="Pfam" id="PF00561"/>
    </source>
</evidence>
<dbReference type="InterPro" id="IPR000639">
    <property type="entry name" value="Epox_hydrolase-like"/>
</dbReference>
<dbReference type="Gene3D" id="3.40.50.1820">
    <property type="entry name" value="alpha/beta hydrolase"/>
    <property type="match status" value="1"/>
</dbReference>
<dbReference type="RefSeq" id="WP_184781221.1">
    <property type="nucleotide sequence ID" value="NZ_JACHMG010000001.1"/>
</dbReference>
<evidence type="ECO:0000256" key="1">
    <source>
        <dbReference type="ARBA" id="ARBA00022801"/>
    </source>
</evidence>
<dbReference type="EMBL" id="JACHMG010000001">
    <property type="protein sequence ID" value="MBB4686336.1"/>
    <property type="molecule type" value="Genomic_DNA"/>
</dbReference>
<dbReference type="Pfam" id="PF00561">
    <property type="entry name" value="Abhydrolase_1"/>
    <property type="match status" value="1"/>
</dbReference>
<dbReference type="Proteomes" id="UP000581769">
    <property type="component" value="Unassembled WGS sequence"/>
</dbReference>
<sequence>MIASEAPLSQDHDAATRDDAEFAAHFEHRFTTIDGVQMHYVIGGTGPQPIVLLHGFPETWYSWRPLMTELLPGHTVIAIDLPGLGDSTGDIPRHDKAFLARYVHLLLVRLGYPSGVQLVAHDFGGGIAFALVTGWRDQFSGLLLMDFPVAGGSLSYAEIKPLSFHFAFHSQEPLFEQLVAGRERTYLEYFYRANSPATSEPVPAHAVDEFVRAYSRRGVLHHGSRYYQAWPEDEVDNRERMGVPLTIPVHLLAQAPLFDTFLEALRGAAPAAGGTPMRCGHWMQHEAGEQVVAEIKRFYGYPG</sequence>
<keyword evidence="4" id="KW-1185">Reference proteome</keyword>
<evidence type="ECO:0000313" key="4">
    <source>
        <dbReference type="Proteomes" id="UP000581769"/>
    </source>
</evidence>
<keyword evidence="1" id="KW-0378">Hydrolase</keyword>
<dbReference type="PANTHER" id="PTHR43329">
    <property type="entry name" value="EPOXIDE HYDROLASE"/>
    <property type="match status" value="1"/>
</dbReference>
<protein>
    <submittedName>
        <fullName evidence="3">Pimeloyl-ACP methyl ester carboxylesterase</fullName>
    </submittedName>
</protein>
<evidence type="ECO:0000313" key="3">
    <source>
        <dbReference type="EMBL" id="MBB4686336.1"/>
    </source>
</evidence>
<organism evidence="3 4">
    <name type="scientific">Amycolatopsis jiangsuensis</name>
    <dbReference type="NCBI Taxonomy" id="1181879"/>
    <lineage>
        <taxon>Bacteria</taxon>
        <taxon>Bacillati</taxon>
        <taxon>Actinomycetota</taxon>
        <taxon>Actinomycetes</taxon>
        <taxon>Pseudonocardiales</taxon>
        <taxon>Pseudonocardiaceae</taxon>
        <taxon>Amycolatopsis</taxon>
    </lineage>
</organism>
<dbReference type="GO" id="GO:0016787">
    <property type="term" value="F:hydrolase activity"/>
    <property type="evidence" value="ECO:0007669"/>
    <property type="project" value="UniProtKB-KW"/>
</dbReference>
<dbReference type="InterPro" id="IPR029058">
    <property type="entry name" value="AB_hydrolase_fold"/>
</dbReference>
<dbReference type="InterPro" id="IPR000073">
    <property type="entry name" value="AB_hydrolase_1"/>
</dbReference>
<dbReference type="AlphaFoldDB" id="A0A840IUZ8"/>
<reference evidence="3 4" key="1">
    <citation type="submission" date="2020-08" db="EMBL/GenBank/DDBJ databases">
        <title>Sequencing the genomes of 1000 actinobacteria strains.</title>
        <authorList>
            <person name="Klenk H.-P."/>
        </authorList>
    </citation>
    <scope>NUCLEOTIDE SEQUENCE [LARGE SCALE GENOMIC DNA]</scope>
    <source>
        <strain evidence="3 4">DSM 45859</strain>
    </source>
</reference>
<feature type="domain" description="AB hydrolase-1" evidence="2">
    <location>
        <begin position="49"/>
        <end position="132"/>
    </location>
</feature>
<accession>A0A840IUZ8</accession>
<proteinExistence type="predicted"/>